<protein>
    <submittedName>
        <fullName evidence="2">Uncharacterized protein</fullName>
    </submittedName>
</protein>
<feature type="region of interest" description="Disordered" evidence="1">
    <location>
        <begin position="1"/>
        <end position="86"/>
    </location>
</feature>
<evidence type="ECO:0000313" key="2">
    <source>
        <dbReference type="EMBL" id="PUZ41177.1"/>
    </source>
</evidence>
<accession>A0A2T7CCV3</accession>
<keyword evidence="3" id="KW-1185">Reference proteome</keyword>
<feature type="compositionally biased region" description="Low complexity" evidence="1">
    <location>
        <begin position="202"/>
        <end position="234"/>
    </location>
</feature>
<feature type="compositionally biased region" description="Basic residues" evidence="1">
    <location>
        <begin position="257"/>
        <end position="266"/>
    </location>
</feature>
<dbReference type="AlphaFoldDB" id="A0A2T7CCV3"/>
<sequence length="301" mass="33424">MPSPNSGGEPVGEEVAPTDSPELSRRRERSMRPPVVSRVQGAVGETHQRRRLEREELAGDGGRRREQQRRRDDAGATARSRPEAGADQTYTQILGSRLLMAIRIHAYTLLIWIVIINNPMFRTWRRTDDGGRLPAMMTHPAVNKSVNLQRQTRRRRRWRGGRRGHVRCYTRSRRASCRCRACCPAGPEPCPHQQDQPEPRVQGARRPLPQRRPPLGAQQQHSAVSSASTPTSPRSSPPPTATPRGRSVGTVRQAGAGHKRISRRCGLRSAETTYGGGNGGRSEEELDAGDRGARSWPKAGD</sequence>
<dbReference type="Gramene" id="PUZ41177">
    <property type="protein sequence ID" value="PUZ41177"/>
    <property type="gene ID" value="GQ55_9G483300"/>
</dbReference>
<gene>
    <name evidence="2" type="ORF">GQ55_9G483300</name>
</gene>
<name>A0A2T7CCV3_9POAL</name>
<feature type="compositionally biased region" description="Basic and acidic residues" evidence="1">
    <location>
        <begin position="52"/>
        <end position="84"/>
    </location>
</feature>
<dbReference type="EMBL" id="CM009757">
    <property type="protein sequence ID" value="PUZ41177.1"/>
    <property type="molecule type" value="Genomic_DNA"/>
</dbReference>
<dbReference type="Proteomes" id="UP000244336">
    <property type="component" value="Chromosome 9"/>
</dbReference>
<proteinExistence type="predicted"/>
<feature type="region of interest" description="Disordered" evidence="1">
    <location>
        <begin position="188"/>
        <end position="301"/>
    </location>
</feature>
<evidence type="ECO:0000256" key="1">
    <source>
        <dbReference type="SAM" id="MobiDB-lite"/>
    </source>
</evidence>
<organism evidence="2 3">
    <name type="scientific">Panicum hallii var. hallii</name>
    <dbReference type="NCBI Taxonomy" id="1504633"/>
    <lineage>
        <taxon>Eukaryota</taxon>
        <taxon>Viridiplantae</taxon>
        <taxon>Streptophyta</taxon>
        <taxon>Embryophyta</taxon>
        <taxon>Tracheophyta</taxon>
        <taxon>Spermatophyta</taxon>
        <taxon>Magnoliopsida</taxon>
        <taxon>Liliopsida</taxon>
        <taxon>Poales</taxon>
        <taxon>Poaceae</taxon>
        <taxon>PACMAD clade</taxon>
        <taxon>Panicoideae</taxon>
        <taxon>Panicodae</taxon>
        <taxon>Paniceae</taxon>
        <taxon>Panicinae</taxon>
        <taxon>Panicum</taxon>
        <taxon>Panicum sect. Panicum</taxon>
    </lineage>
</organism>
<reference evidence="2 3" key="1">
    <citation type="submission" date="2018-04" db="EMBL/GenBank/DDBJ databases">
        <title>WGS assembly of Panicum hallii var. hallii HAL2.</title>
        <authorList>
            <person name="Lovell J."/>
            <person name="Jenkins J."/>
            <person name="Lowry D."/>
            <person name="Mamidi S."/>
            <person name="Sreedasyam A."/>
            <person name="Weng X."/>
            <person name="Barry K."/>
            <person name="Bonette J."/>
            <person name="Campitelli B."/>
            <person name="Daum C."/>
            <person name="Gordon S."/>
            <person name="Gould B."/>
            <person name="Lipzen A."/>
            <person name="MacQueen A."/>
            <person name="Palacio-Mejia J."/>
            <person name="Plott C."/>
            <person name="Shakirov E."/>
            <person name="Shu S."/>
            <person name="Yoshinaga Y."/>
            <person name="Zane M."/>
            <person name="Rokhsar D."/>
            <person name="Grimwood J."/>
            <person name="Schmutz J."/>
            <person name="Juenger T."/>
        </authorList>
    </citation>
    <scope>NUCLEOTIDE SEQUENCE [LARGE SCALE GENOMIC DNA]</scope>
    <source>
        <strain evidence="3">cv. HAL2</strain>
    </source>
</reference>
<evidence type="ECO:0000313" key="3">
    <source>
        <dbReference type="Proteomes" id="UP000244336"/>
    </source>
</evidence>